<dbReference type="GO" id="GO:0051603">
    <property type="term" value="P:proteolysis involved in protein catabolic process"/>
    <property type="evidence" value="ECO:0007669"/>
    <property type="project" value="TreeGrafter"/>
</dbReference>
<sequence>MKNNILNLGLTNCIKLVAVVLIAISQYAWAGDFNLPDLGTPSDSIMSPTKEKEIRDSIINQIYEYDLVMSDPIIADYIEQLGYRLAANSSNPKAPFDFFIVNNNVINASAYPGGLIVIFSGLFLKTESESELAGVVAHEIAHATGRHISRAYANIKKTMIPTILGMVGAALAAQYSDSRDAPIAIAAATSALQQQSMINFTRSNEYEADRVGISTLKKAGFNPMGMAGFFGTLLSEQPIDKKYHAPEYSRTHPLTINRVSEAKNRAQEASVSEYTESELYPFVKERIRVLTKHIEIDSINYYRKLFNDKDKADISNAELYGHALALHHANKNSEALAVLKPIETTNQTALIIAILEANIITALDWDKGSKMFASFYKMYPENPIVIEPYIQILVKNKNFKNTKKARLLARALVQLYPQNANYYQLLAVTNQNASKSIEANEALAMKQHIIHNNYRAVRILKNILKDDLDYYQRARIESKVTEFESLITAKERTREIMEEKTGRRRY</sequence>
<keyword evidence="6" id="KW-0482">Metalloprotease</keyword>
<dbReference type="InterPro" id="IPR001915">
    <property type="entry name" value="Peptidase_M48"/>
</dbReference>
<dbReference type="InterPro" id="IPR051156">
    <property type="entry name" value="Mito/Outer_Membr_Metalloprot"/>
</dbReference>
<evidence type="ECO:0000256" key="6">
    <source>
        <dbReference type="ARBA" id="ARBA00023049"/>
    </source>
</evidence>
<dbReference type="PANTHER" id="PTHR22726">
    <property type="entry name" value="METALLOENDOPEPTIDASE OMA1"/>
    <property type="match status" value="1"/>
</dbReference>
<keyword evidence="5" id="KW-0862">Zinc</keyword>
<dbReference type="GO" id="GO:0016020">
    <property type="term" value="C:membrane"/>
    <property type="evidence" value="ECO:0007669"/>
    <property type="project" value="TreeGrafter"/>
</dbReference>
<organism evidence="8">
    <name type="scientific">hydrothermal vent metagenome</name>
    <dbReference type="NCBI Taxonomy" id="652676"/>
    <lineage>
        <taxon>unclassified sequences</taxon>
        <taxon>metagenomes</taxon>
        <taxon>ecological metagenomes</taxon>
    </lineage>
</organism>
<keyword evidence="2" id="KW-0645">Protease</keyword>
<evidence type="ECO:0000256" key="1">
    <source>
        <dbReference type="ARBA" id="ARBA00001947"/>
    </source>
</evidence>
<protein>
    <recommendedName>
        <fullName evidence="7">Peptidase M48 domain-containing protein</fullName>
    </recommendedName>
</protein>
<dbReference type="Gene3D" id="3.30.2010.10">
    <property type="entry name" value="Metalloproteases ('zincins'), catalytic domain"/>
    <property type="match status" value="1"/>
</dbReference>
<name>A0A3B0V064_9ZZZZ</name>
<keyword evidence="4" id="KW-0378">Hydrolase</keyword>
<evidence type="ECO:0000256" key="3">
    <source>
        <dbReference type="ARBA" id="ARBA00022723"/>
    </source>
</evidence>
<dbReference type="EMBL" id="UOEW01000069">
    <property type="protein sequence ID" value="VAW34270.1"/>
    <property type="molecule type" value="Genomic_DNA"/>
</dbReference>
<dbReference type="PANTHER" id="PTHR22726:SF1">
    <property type="entry name" value="METALLOENDOPEPTIDASE OMA1, MITOCHONDRIAL"/>
    <property type="match status" value="1"/>
</dbReference>
<accession>A0A3B0V064</accession>
<keyword evidence="3" id="KW-0479">Metal-binding</keyword>
<feature type="domain" description="Peptidase M48" evidence="7">
    <location>
        <begin position="76"/>
        <end position="265"/>
    </location>
</feature>
<comment type="cofactor">
    <cofactor evidence="1">
        <name>Zn(2+)</name>
        <dbReference type="ChEBI" id="CHEBI:29105"/>
    </cofactor>
</comment>
<gene>
    <name evidence="8" type="ORF">MNBD_GAMMA01-1578</name>
</gene>
<dbReference type="CDD" id="cd07324">
    <property type="entry name" value="M48C_Oma1-like"/>
    <property type="match status" value="1"/>
</dbReference>
<dbReference type="GO" id="GO:0004222">
    <property type="term" value="F:metalloendopeptidase activity"/>
    <property type="evidence" value="ECO:0007669"/>
    <property type="project" value="InterPro"/>
</dbReference>
<dbReference type="AlphaFoldDB" id="A0A3B0V064"/>
<evidence type="ECO:0000256" key="4">
    <source>
        <dbReference type="ARBA" id="ARBA00022801"/>
    </source>
</evidence>
<reference evidence="8" key="1">
    <citation type="submission" date="2018-06" db="EMBL/GenBank/DDBJ databases">
        <authorList>
            <person name="Zhirakovskaya E."/>
        </authorList>
    </citation>
    <scope>NUCLEOTIDE SEQUENCE</scope>
</reference>
<evidence type="ECO:0000256" key="2">
    <source>
        <dbReference type="ARBA" id="ARBA00022670"/>
    </source>
</evidence>
<dbReference type="Pfam" id="PF01435">
    <property type="entry name" value="Peptidase_M48"/>
    <property type="match status" value="1"/>
</dbReference>
<evidence type="ECO:0000259" key="7">
    <source>
        <dbReference type="Pfam" id="PF01435"/>
    </source>
</evidence>
<evidence type="ECO:0000256" key="5">
    <source>
        <dbReference type="ARBA" id="ARBA00022833"/>
    </source>
</evidence>
<evidence type="ECO:0000313" key="8">
    <source>
        <dbReference type="EMBL" id="VAW34270.1"/>
    </source>
</evidence>
<dbReference type="GO" id="GO:0046872">
    <property type="term" value="F:metal ion binding"/>
    <property type="evidence" value="ECO:0007669"/>
    <property type="project" value="UniProtKB-KW"/>
</dbReference>
<proteinExistence type="predicted"/>